<protein>
    <recommendedName>
        <fullName evidence="2">Apple domain-containing protein</fullName>
    </recommendedName>
</protein>
<name>A0A7R8XLZ1_9CRUS</name>
<dbReference type="EMBL" id="LR901439">
    <property type="protein sequence ID" value="CAD7248611.1"/>
    <property type="molecule type" value="Genomic_DNA"/>
</dbReference>
<feature type="signal peptide" evidence="1">
    <location>
        <begin position="1"/>
        <end position="19"/>
    </location>
</feature>
<dbReference type="SUPFAM" id="SSF57414">
    <property type="entry name" value="Hairpin loop containing domain-like"/>
    <property type="match status" value="1"/>
</dbReference>
<keyword evidence="4" id="KW-1185">Reference proteome</keyword>
<dbReference type="Proteomes" id="UP000677054">
    <property type="component" value="Unassembled WGS sequence"/>
</dbReference>
<accession>A0A7R8XLZ1</accession>
<dbReference type="Gene3D" id="3.50.4.10">
    <property type="entry name" value="Hepatocyte Growth Factor"/>
    <property type="match status" value="1"/>
</dbReference>
<dbReference type="AlphaFoldDB" id="A0A7R8XLZ1"/>
<dbReference type="PROSITE" id="PS50948">
    <property type="entry name" value="PAN"/>
    <property type="match status" value="1"/>
</dbReference>
<evidence type="ECO:0000313" key="3">
    <source>
        <dbReference type="EMBL" id="CAD7248611.1"/>
    </source>
</evidence>
<feature type="domain" description="Apple" evidence="2">
    <location>
        <begin position="12"/>
        <end position="98"/>
    </location>
</feature>
<keyword evidence="1" id="KW-0732">Signal</keyword>
<dbReference type="InterPro" id="IPR003609">
    <property type="entry name" value="Pan_app"/>
</dbReference>
<evidence type="ECO:0000259" key="2">
    <source>
        <dbReference type="PROSITE" id="PS50948"/>
    </source>
</evidence>
<evidence type="ECO:0000313" key="4">
    <source>
        <dbReference type="Proteomes" id="UP000677054"/>
    </source>
</evidence>
<evidence type="ECO:0000256" key="1">
    <source>
        <dbReference type="SAM" id="SignalP"/>
    </source>
</evidence>
<dbReference type="Pfam" id="PF00024">
    <property type="entry name" value="PAN_1"/>
    <property type="match status" value="1"/>
</dbReference>
<sequence>MEYCLTLGVFSCLFWTVSVLEPLVYWPTHYGKRYGTVSFEFQVANFAECKNTCVSKQASQPCYAFNYRESDGSCQLVYENSAQLVPADGFKAFAQFLCLTEYPRIENAKESYLNWTGEYPAPKGAMVLFTCPNNFTDNIDVHNARCCASIPDAWCSTFLEEEEAIICPP</sequence>
<organism evidence="3">
    <name type="scientific">Darwinula stevensoni</name>
    <dbReference type="NCBI Taxonomy" id="69355"/>
    <lineage>
        <taxon>Eukaryota</taxon>
        <taxon>Metazoa</taxon>
        <taxon>Ecdysozoa</taxon>
        <taxon>Arthropoda</taxon>
        <taxon>Crustacea</taxon>
        <taxon>Oligostraca</taxon>
        <taxon>Ostracoda</taxon>
        <taxon>Podocopa</taxon>
        <taxon>Podocopida</taxon>
        <taxon>Darwinulocopina</taxon>
        <taxon>Darwinuloidea</taxon>
        <taxon>Darwinulidae</taxon>
        <taxon>Darwinula</taxon>
    </lineage>
</organism>
<proteinExistence type="predicted"/>
<reference evidence="3" key="1">
    <citation type="submission" date="2020-11" db="EMBL/GenBank/DDBJ databases">
        <authorList>
            <person name="Tran Van P."/>
        </authorList>
    </citation>
    <scope>NUCLEOTIDE SEQUENCE</scope>
</reference>
<gene>
    <name evidence="3" type="ORF">DSTB1V02_LOCUS8422</name>
</gene>
<feature type="chain" id="PRO_5036209237" description="Apple domain-containing protein" evidence="1">
    <location>
        <begin position="20"/>
        <end position="169"/>
    </location>
</feature>
<dbReference type="EMBL" id="CAJPEV010001922">
    <property type="protein sequence ID" value="CAG0894902.1"/>
    <property type="molecule type" value="Genomic_DNA"/>
</dbReference>